<keyword evidence="2" id="KW-1185">Reference proteome</keyword>
<reference evidence="1 2" key="1">
    <citation type="journal article" date="2019" name="Int. J. Syst. Evol. Microbiol.">
        <title>The Global Catalogue of Microorganisms (GCM) 10K type strain sequencing project: providing services to taxonomists for standard genome sequencing and annotation.</title>
        <authorList>
            <consortium name="The Broad Institute Genomics Platform"/>
            <consortium name="The Broad Institute Genome Sequencing Center for Infectious Disease"/>
            <person name="Wu L."/>
            <person name="Ma J."/>
        </authorList>
    </citation>
    <scope>NUCLEOTIDE SEQUENCE [LARGE SCALE GENOMIC DNA]</scope>
    <source>
        <strain evidence="1 2">JCM 13929</strain>
    </source>
</reference>
<dbReference type="Proteomes" id="UP001500064">
    <property type="component" value="Unassembled WGS sequence"/>
</dbReference>
<accession>A0ABN2EZM7</accession>
<protein>
    <recommendedName>
        <fullName evidence="3">Transposase</fullName>
    </recommendedName>
</protein>
<dbReference type="EMBL" id="BAAAMU010000011">
    <property type="protein sequence ID" value="GAA1624029.1"/>
    <property type="molecule type" value="Genomic_DNA"/>
</dbReference>
<organism evidence="1 2">
    <name type="scientific">Nonomuraea maheshkhaliensis</name>
    <dbReference type="NCBI Taxonomy" id="419590"/>
    <lineage>
        <taxon>Bacteria</taxon>
        <taxon>Bacillati</taxon>
        <taxon>Actinomycetota</taxon>
        <taxon>Actinomycetes</taxon>
        <taxon>Streptosporangiales</taxon>
        <taxon>Streptosporangiaceae</taxon>
        <taxon>Nonomuraea</taxon>
    </lineage>
</organism>
<proteinExistence type="predicted"/>
<comment type="caution">
    <text evidence="1">The sequence shown here is derived from an EMBL/GenBank/DDBJ whole genome shotgun (WGS) entry which is preliminary data.</text>
</comment>
<evidence type="ECO:0008006" key="3">
    <source>
        <dbReference type="Google" id="ProtNLM"/>
    </source>
</evidence>
<dbReference type="RefSeq" id="WP_346103520.1">
    <property type="nucleotide sequence ID" value="NZ_BAAAMU010000011.1"/>
</dbReference>
<gene>
    <name evidence="1" type="ORF">GCM10009733_020840</name>
</gene>
<evidence type="ECO:0000313" key="2">
    <source>
        <dbReference type="Proteomes" id="UP001500064"/>
    </source>
</evidence>
<name>A0ABN2EZM7_9ACTN</name>
<evidence type="ECO:0000313" key="1">
    <source>
        <dbReference type="EMBL" id="GAA1624029.1"/>
    </source>
</evidence>
<sequence>MSNAEGVHYLNLTRGLLCAPHVPNPRYLRLQSTWCEQKRWADVLWTLGPDFYQHLASGPVTVHDVSERPRTTRACWQGLAWVRFACERLWDASANPAIVRSGHDMTAYFARELTRLDDRVTKFVRYFGRSYEGRPLSITICPGDPAMVRQASADAAPD</sequence>